<dbReference type="InterPro" id="IPR010998">
    <property type="entry name" value="Integrase_recombinase_N"/>
</dbReference>
<dbReference type="Gene3D" id="1.10.443.10">
    <property type="entry name" value="Intergrase catalytic core"/>
    <property type="match status" value="1"/>
</dbReference>
<keyword evidence="1" id="KW-0229">DNA integration</keyword>
<dbReference type="GO" id="GO:0003677">
    <property type="term" value="F:DNA binding"/>
    <property type="evidence" value="ECO:0007669"/>
    <property type="project" value="UniProtKB-UniRule"/>
</dbReference>
<evidence type="ECO:0000313" key="7">
    <source>
        <dbReference type="Proteomes" id="UP000189956"/>
    </source>
</evidence>
<dbReference type="Proteomes" id="UP000189956">
    <property type="component" value="Unassembled WGS sequence"/>
</dbReference>
<evidence type="ECO:0000259" key="5">
    <source>
        <dbReference type="PROSITE" id="PS51900"/>
    </source>
</evidence>
<organism evidence="6 7">
    <name type="scientific">Porphyromonas cangingivalis</name>
    <dbReference type="NCBI Taxonomy" id="36874"/>
    <lineage>
        <taxon>Bacteria</taxon>
        <taxon>Pseudomonadati</taxon>
        <taxon>Bacteroidota</taxon>
        <taxon>Bacteroidia</taxon>
        <taxon>Bacteroidales</taxon>
        <taxon>Porphyromonadaceae</taxon>
        <taxon>Porphyromonas</taxon>
    </lineage>
</organism>
<evidence type="ECO:0000313" key="6">
    <source>
        <dbReference type="EMBL" id="SJZ43433.1"/>
    </source>
</evidence>
<dbReference type="Pfam" id="PF13102">
    <property type="entry name" value="Phage_int_SAM_5"/>
    <property type="match status" value="1"/>
</dbReference>
<accession>A0A1T4KM34</accession>
<dbReference type="SUPFAM" id="SSF56349">
    <property type="entry name" value="DNA breaking-rejoining enzymes"/>
    <property type="match status" value="1"/>
</dbReference>
<name>A0A1T4KM34_PORCN</name>
<evidence type="ECO:0000256" key="3">
    <source>
        <dbReference type="ARBA" id="ARBA00023172"/>
    </source>
</evidence>
<dbReference type="GO" id="GO:0015074">
    <property type="term" value="P:DNA integration"/>
    <property type="evidence" value="ECO:0007669"/>
    <property type="project" value="UniProtKB-KW"/>
</dbReference>
<dbReference type="GO" id="GO:0006310">
    <property type="term" value="P:DNA recombination"/>
    <property type="evidence" value="ECO:0007669"/>
    <property type="project" value="UniProtKB-KW"/>
</dbReference>
<keyword evidence="3" id="KW-0233">DNA recombination</keyword>
<reference evidence="6 7" key="1">
    <citation type="submission" date="2017-02" db="EMBL/GenBank/DDBJ databases">
        <authorList>
            <person name="Peterson S.W."/>
        </authorList>
    </citation>
    <scope>NUCLEOTIDE SEQUENCE [LARGE SCALE GENOMIC DNA]</scope>
    <source>
        <strain evidence="6 7">ATCC 700135</strain>
    </source>
</reference>
<dbReference type="Gene3D" id="1.10.150.130">
    <property type="match status" value="1"/>
</dbReference>
<dbReference type="AlphaFoldDB" id="A0A1T4KM34"/>
<dbReference type="EMBL" id="FUWL01000005">
    <property type="protein sequence ID" value="SJZ43433.1"/>
    <property type="molecule type" value="Genomic_DNA"/>
</dbReference>
<dbReference type="InterPro" id="IPR050090">
    <property type="entry name" value="Tyrosine_recombinase_XerCD"/>
</dbReference>
<dbReference type="InterPro" id="IPR044068">
    <property type="entry name" value="CB"/>
</dbReference>
<proteinExistence type="predicted"/>
<dbReference type="Pfam" id="PF17293">
    <property type="entry name" value="Arm-DNA-bind_5"/>
    <property type="match status" value="1"/>
</dbReference>
<dbReference type="InterPro" id="IPR011010">
    <property type="entry name" value="DNA_brk_join_enz"/>
</dbReference>
<dbReference type="InterPro" id="IPR025269">
    <property type="entry name" value="SAM-like_dom"/>
</dbReference>
<keyword evidence="2 4" id="KW-0238">DNA-binding</keyword>
<dbReference type="RefSeq" id="WP_025839201.1">
    <property type="nucleotide sequence ID" value="NZ_FUWL01000005.1"/>
</dbReference>
<dbReference type="PANTHER" id="PTHR30349">
    <property type="entry name" value="PHAGE INTEGRASE-RELATED"/>
    <property type="match status" value="1"/>
</dbReference>
<evidence type="ECO:0000256" key="2">
    <source>
        <dbReference type="ARBA" id="ARBA00023125"/>
    </source>
</evidence>
<feature type="domain" description="Core-binding (CB)" evidence="5">
    <location>
        <begin position="105"/>
        <end position="189"/>
    </location>
</feature>
<evidence type="ECO:0000256" key="4">
    <source>
        <dbReference type="PROSITE-ProRule" id="PRU01248"/>
    </source>
</evidence>
<dbReference type="PROSITE" id="PS51900">
    <property type="entry name" value="CB"/>
    <property type="match status" value="1"/>
</dbReference>
<sequence>MATTKFYLDTRADKLNGTFPLTISISHNGTSALLPVGINLKQEEWDPRAEKIVKHPQRQTLNTLILKRKFEIDIELLSMVSDKRMKSYKATDLKQLILNPRDAGKEDVFFMEQFRRSIDMRLKASTREVYEHTYKRIKAFDPNYEDIRFEDINKEWLLKFEAFLAQTSPSKNARNIHLRNIRAVFNDAIDNDYTSHYPFRRFKIRPVPTAKRSLPVEDLRILFNYPVSDSQVKYLDMFKLTFFLIGINTVDLAGLRYTDLRHDRIEYTRAKTSRLYSVKVEPEARAIIDRYRGIKYLVDISDHYKDYQNYQKKLNKALKRIGEIDVYGRGGKYHYKALHPDISIYWARHTWATIAASLDIPRDTIAHALGHGNNTVTDIYIDFDRSKVDDANRRVIDWVLYGKK</sequence>
<evidence type="ECO:0000256" key="1">
    <source>
        <dbReference type="ARBA" id="ARBA00022908"/>
    </source>
</evidence>
<gene>
    <name evidence="6" type="ORF">SAMN02745205_00787</name>
</gene>
<dbReference type="InterPro" id="IPR013762">
    <property type="entry name" value="Integrase-like_cat_sf"/>
</dbReference>
<dbReference type="PANTHER" id="PTHR30349:SF64">
    <property type="entry name" value="PROPHAGE INTEGRASE INTD-RELATED"/>
    <property type="match status" value="1"/>
</dbReference>
<dbReference type="InterPro" id="IPR035386">
    <property type="entry name" value="Arm-DNA-bind_5"/>
</dbReference>
<protein>
    <submittedName>
        <fullName evidence="6">Phage integrase SAM-like domain-containing protein</fullName>
    </submittedName>
</protein>